<accession>A0A671WJA7</accession>
<dbReference type="Ensembl" id="ENSSAUT00010041081.1">
    <property type="protein sequence ID" value="ENSSAUP00010038956.1"/>
    <property type="gene ID" value="ENSSAUG00010016452.1"/>
</dbReference>
<organism evidence="2 3">
    <name type="scientific">Sparus aurata</name>
    <name type="common">Gilthead sea bream</name>
    <dbReference type="NCBI Taxonomy" id="8175"/>
    <lineage>
        <taxon>Eukaryota</taxon>
        <taxon>Metazoa</taxon>
        <taxon>Chordata</taxon>
        <taxon>Craniata</taxon>
        <taxon>Vertebrata</taxon>
        <taxon>Euteleostomi</taxon>
        <taxon>Actinopterygii</taxon>
        <taxon>Neopterygii</taxon>
        <taxon>Teleostei</taxon>
        <taxon>Neoteleostei</taxon>
        <taxon>Acanthomorphata</taxon>
        <taxon>Eupercaria</taxon>
        <taxon>Spariformes</taxon>
        <taxon>Sparidae</taxon>
        <taxon>Sparus</taxon>
    </lineage>
</organism>
<proteinExistence type="predicted"/>
<keyword evidence="3" id="KW-1185">Reference proteome</keyword>
<name>A0A671WJA7_SPAAU</name>
<dbReference type="InParanoid" id="A0A671WJA7"/>
<evidence type="ECO:0000313" key="3">
    <source>
        <dbReference type="Proteomes" id="UP000472265"/>
    </source>
</evidence>
<dbReference type="GeneTree" id="ENSGT01030000236451"/>
<reference evidence="2" key="3">
    <citation type="submission" date="2025-09" db="UniProtKB">
        <authorList>
            <consortium name="Ensembl"/>
        </authorList>
    </citation>
    <scope>IDENTIFICATION</scope>
</reference>
<dbReference type="Proteomes" id="UP000472265">
    <property type="component" value="Chromosome 14"/>
</dbReference>
<reference evidence="2" key="2">
    <citation type="submission" date="2025-08" db="UniProtKB">
        <authorList>
            <consortium name="Ensembl"/>
        </authorList>
    </citation>
    <scope>IDENTIFICATION</scope>
</reference>
<reference evidence="2" key="1">
    <citation type="submission" date="2021-04" db="EMBL/GenBank/DDBJ databases">
        <authorList>
            <consortium name="Wellcome Sanger Institute Data Sharing"/>
        </authorList>
    </citation>
    <scope>NUCLEOTIDE SEQUENCE [LARGE SCALE GENOMIC DNA]</scope>
</reference>
<feature type="region of interest" description="Disordered" evidence="1">
    <location>
        <begin position="73"/>
        <end position="92"/>
    </location>
</feature>
<evidence type="ECO:0000256" key="1">
    <source>
        <dbReference type="SAM" id="MobiDB-lite"/>
    </source>
</evidence>
<evidence type="ECO:0000313" key="2">
    <source>
        <dbReference type="Ensembl" id="ENSSAUP00010038956.1"/>
    </source>
</evidence>
<sequence>MELQGLQEALKVEIQCHQDGELKRQLHDRQTRITALSDKQVSSVRTVSVILPCLCPAVGASLPVTSRHNNPVDVKVDGWKPPRRAAAGSAASLTPRRDSFSALKVV</sequence>
<dbReference type="AlphaFoldDB" id="A0A671WJA7"/>
<protein>
    <submittedName>
        <fullName evidence="2">Uncharacterized protein</fullName>
    </submittedName>
</protein>